<dbReference type="Proteomes" id="UP000778970">
    <property type="component" value="Unassembled WGS sequence"/>
</dbReference>
<keyword evidence="2" id="KW-0479">Metal-binding</keyword>
<evidence type="ECO:0000313" key="7">
    <source>
        <dbReference type="Proteomes" id="UP000778970"/>
    </source>
</evidence>
<evidence type="ECO:0000313" key="6">
    <source>
        <dbReference type="EMBL" id="MBK1697563.1"/>
    </source>
</evidence>
<keyword evidence="3" id="KW-0378">Hydrolase</keyword>
<dbReference type="AlphaFoldDB" id="A0A934QIS6"/>
<dbReference type="GO" id="GO:0009231">
    <property type="term" value="P:riboflavin biosynthetic process"/>
    <property type="evidence" value="ECO:0007669"/>
    <property type="project" value="TreeGrafter"/>
</dbReference>
<gene>
    <name evidence="6" type="ORF">CKO21_09935</name>
</gene>
<dbReference type="InterPro" id="IPR003785">
    <property type="entry name" value="Creatininase/forma_Hydrolase"/>
</dbReference>
<dbReference type="SUPFAM" id="SSF102215">
    <property type="entry name" value="Creatininase"/>
    <property type="match status" value="1"/>
</dbReference>
<evidence type="ECO:0000256" key="3">
    <source>
        <dbReference type="ARBA" id="ARBA00022801"/>
    </source>
</evidence>
<reference evidence="6" key="2">
    <citation type="journal article" date="2020" name="Microorganisms">
        <title>Osmotic Adaptation and Compatible Solute Biosynthesis of Phototrophic Bacteria as Revealed from Genome Analyses.</title>
        <authorList>
            <person name="Imhoff J.F."/>
            <person name="Rahn T."/>
            <person name="Kunzel S."/>
            <person name="Keller A."/>
            <person name="Neulinger S.C."/>
        </authorList>
    </citation>
    <scope>NUCLEOTIDE SEQUENCE</scope>
    <source>
        <strain evidence="6">DSM 9154</strain>
    </source>
</reference>
<keyword evidence="4" id="KW-0862">Zinc</keyword>
<evidence type="ECO:0000256" key="5">
    <source>
        <dbReference type="ARBA" id="ARBA00024029"/>
    </source>
</evidence>
<dbReference type="PANTHER" id="PTHR35005:SF1">
    <property type="entry name" value="2-AMINO-5-FORMYLAMINO-6-RIBOSYLAMINOPYRIMIDIN-4(3H)-ONE 5'-MONOPHOSPHATE DEFORMYLASE"/>
    <property type="match status" value="1"/>
</dbReference>
<dbReference type="InterPro" id="IPR024087">
    <property type="entry name" value="Creatininase-like_sf"/>
</dbReference>
<reference evidence="6" key="1">
    <citation type="submission" date="2017-08" db="EMBL/GenBank/DDBJ databases">
        <authorList>
            <person name="Imhoff J.F."/>
            <person name="Rahn T."/>
            <person name="Kuenzel S."/>
            <person name="Neulinger S.C."/>
        </authorList>
    </citation>
    <scope>NUCLEOTIDE SEQUENCE</scope>
    <source>
        <strain evidence="6">DSM 9154</strain>
    </source>
</reference>
<sequence>MTLPSGYWHELTTEDFGEVDPERTVALLPVSAIEQHGPHLPLYTDACIAEGIVAETLRQLDDDASLLVLPALPVGDSGEHSAYPGTLALSSETLIPVWRELGASVAAAGVRKLIFLNTHGGQPQIADIVALDLRRAHGMLAVKANYFAFGVPHDLFDDEELDHGIHGGAVETSMMLYLRPDLVRTEALDNFEPLSLQMAADYRHLGPEGPIAFGWTAQDMNPAGVVGDATQAQAEKGKRMVRHVGRCLSELVEEVARFPLANLRDGPLDGAGGSWS</sequence>
<comment type="cofactor">
    <cofactor evidence="1">
        <name>Zn(2+)</name>
        <dbReference type="ChEBI" id="CHEBI:29105"/>
    </cofactor>
</comment>
<evidence type="ECO:0000256" key="4">
    <source>
        <dbReference type="ARBA" id="ARBA00022833"/>
    </source>
</evidence>
<organism evidence="6 7">
    <name type="scientific">Rhodovibrio salinarum</name>
    <dbReference type="NCBI Taxonomy" id="1087"/>
    <lineage>
        <taxon>Bacteria</taxon>
        <taxon>Pseudomonadati</taxon>
        <taxon>Pseudomonadota</taxon>
        <taxon>Alphaproteobacteria</taxon>
        <taxon>Rhodospirillales</taxon>
        <taxon>Rhodovibrionaceae</taxon>
        <taxon>Rhodovibrio</taxon>
    </lineage>
</organism>
<protein>
    <submittedName>
        <fullName evidence="6">Creatininase</fullName>
    </submittedName>
</protein>
<comment type="similarity">
    <text evidence="5">Belongs to the creatininase superfamily.</text>
</comment>
<accession>A0A934QIS6</accession>
<dbReference type="GO" id="GO:0046872">
    <property type="term" value="F:metal ion binding"/>
    <property type="evidence" value="ECO:0007669"/>
    <property type="project" value="UniProtKB-KW"/>
</dbReference>
<dbReference type="Pfam" id="PF02633">
    <property type="entry name" value="Creatininase"/>
    <property type="match status" value="1"/>
</dbReference>
<dbReference type="PANTHER" id="PTHR35005">
    <property type="entry name" value="3-DEHYDRO-SCYLLO-INOSOSE HYDROLASE"/>
    <property type="match status" value="1"/>
</dbReference>
<dbReference type="EMBL" id="NRRE01000026">
    <property type="protein sequence ID" value="MBK1697563.1"/>
    <property type="molecule type" value="Genomic_DNA"/>
</dbReference>
<dbReference type="Gene3D" id="3.40.50.10310">
    <property type="entry name" value="Creatininase"/>
    <property type="match status" value="1"/>
</dbReference>
<dbReference type="RefSeq" id="WP_027289188.1">
    <property type="nucleotide sequence ID" value="NZ_NRRE01000026.1"/>
</dbReference>
<proteinExistence type="inferred from homology"/>
<dbReference type="GO" id="GO:0016811">
    <property type="term" value="F:hydrolase activity, acting on carbon-nitrogen (but not peptide) bonds, in linear amides"/>
    <property type="evidence" value="ECO:0007669"/>
    <property type="project" value="TreeGrafter"/>
</dbReference>
<name>A0A934QIS6_9PROT</name>
<comment type="caution">
    <text evidence="6">The sequence shown here is derived from an EMBL/GenBank/DDBJ whole genome shotgun (WGS) entry which is preliminary data.</text>
</comment>
<keyword evidence="7" id="KW-1185">Reference proteome</keyword>
<evidence type="ECO:0000256" key="1">
    <source>
        <dbReference type="ARBA" id="ARBA00001947"/>
    </source>
</evidence>
<evidence type="ECO:0000256" key="2">
    <source>
        <dbReference type="ARBA" id="ARBA00022723"/>
    </source>
</evidence>